<dbReference type="SUPFAM" id="SSF47986">
    <property type="entry name" value="DEATH domain"/>
    <property type="match status" value="1"/>
</dbReference>
<dbReference type="PROSITE" id="PS50209">
    <property type="entry name" value="CARD"/>
    <property type="match status" value="1"/>
</dbReference>
<sequence>MAKRQLGPGKGALNPEDAIRLQKNAAFIESHVDGKNLTSSLLNDSIIDQADVDLVSAGKTGLQRSRTLLNILGKRGPRAYQGFLRALRSNGYGDVTSVIEDKEAVSEGLTEANEEEIVKPAHAEKSFAAWPFPT</sequence>
<feature type="domain" description="CARD" evidence="1">
    <location>
        <begin position="35"/>
        <end position="102"/>
    </location>
</feature>
<reference evidence="2 3" key="1">
    <citation type="submission" date="2024-04" db="EMBL/GenBank/DDBJ databases">
        <authorList>
            <consortium name="Genoscope - CEA"/>
            <person name="William W."/>
        </authorList>
    </citation>
    <scope>NUCLEOTIDE SEQUENCE [LARGE SCALE GENOMIC DNA]</scope>
</reference>
<dbReference type="InterPro" id="IPR001315">
    <property type="entry name" value="CARD"/>
</dbReference>
<dbReference type="Proteomes" id="UP001497497">
    <property type="component" value="Unassembled WGS sequence"/>
</dbReference>
<keyword evidence="3" id="KW-1185">Reference proteome</keyword>
<dbReference type="Gene3D" id="1.10.533.10">
    <property type="entry name" value="Death Domain, Fas"/>
    <property type="match status" value="1"/>
</dbReference>
<evidence type="ECO:0000313" key="3">
    <source>
        <dbReference type="Proteomes" id="UP001497497"/>
    </source>
</evidence>
<evidence type="ECO:0000259" key="1">
    <source>
        <dbReference type="PROSITE" id="PS50209"/>
    </source>
</evidence>
<comment type="caution">
    <text evidence="2">The sequence shown here is derived from an EMBL/GenBank/DDBJ whole genome shotgun (WGS) entry which is preliminary data.</text>
</comment>
<gene>
    <name evidence="2" type="ORF">GSLYS_00018882001</name>
</gene>
<name>A0AAV2II42_LYMST</name>
<accession>A0AAV2II42</accession>
<dbReference type="EMBL" id="CAXITT010000705">
    <property type="protein sequence ID" value="CAL1545399.1"/>
    <property type="molecule type" value="Genomic_DNA"/>
</dbReference>
<proteinExistence type="predicted"/>
<dbReference type="GO" id="GO:0042981">
    <property type="term" value="P:regulation of apoptotic process"/>
    <property type="evidence" value="ECO:0007669"/>
    <property type="project" value="InterPro"/>
</dbReference>
<evidence type="ECO:0000313" key="2">
    <source>
        <dbReference type="EMBL" id="CAL1545399.1"/>
    </source>
</evidence>
<dbReference type="CDD" id="cd01671">
    <property type="entry name" value="CARD"/>
    <property type="match status" value="1"/>
</dbReference>
<dbReference type="AlphaFoldDB" id="A0AAV2II42"/>
<organism evidence="2 3">
    <name type="scientific">Lymnaea stagnalis</name>
    <name type="common">Great pond snail</name>
    <name type="synonym">Helix stagnalis</name>
    <dbReference type="NCBI Taxonomy" id="6523"/>
    <lineage>
        <taxon>Eukaryota</taxon>
        <taxon>Metazoa</taxon>
        <taxon>Spiralia</taxon>
        <taxon>Lophotrochozoa</taxon>
        <taxon>Mollusca</taxon>
        <taxon>Gastropoda</taxon>
        <taxon>Heterobranchia</taxon>
        <taxon>Euthyneura</taxon>
        <taxon>Panpulmonata</taxon>
        <taxon>Hygrophila</taxon>
        <taxon>Lymnaeoidea</taxon>
        <taxon>Lymnaeidae</taxon>
        <taxon>Lymnaea</taxon>
    </lineage>
</organism>
<dbReference type="Pfam" id="PF00619">
    <property type="entry name" value="CARD"/>
    <property type="match status" value="1"/>
</dbReference>
<dbReference type="InterPro" id="IPR011029">
    <property type="entry name" value="DEATH-like_dom_sf"/>
</dbReference>
<protein>
    <recommendedName>
        <fullName evidence="1">CARD domain-containing protein</fullName>
    </recommendedName>
</protein>